<comment type="caution">
    <text evidence="13">The sequence shown here is derived from an EMBL/GenBank/DDBJ whole genome shotgun (WGS) entry which is preliminary data.</text>
</comment>
<dbReference type="InterPro" id="IPR050512">
    <property type="entry name" value="Sulf_AdTrans/APS_kinase"/>
</dbReference>
<evidence type="ECO:0000259" key="12">
    <source>
        <dbReference type="Pfam" id="PF01583"/>
    </source>
</evidence>
<dbReference type="AlphaFoldDB" id="A0A1U7H1Z1"/>
<gene>
    <name evidence="10" type="primary">cysC</name>
    <name evidence="13" type="ORF">NIES592_09090</name>
</gene>
<keyword evidence="14" id="KW-1185">Reference proteome</keyword>
<evidence type="ECO:0000256" key="9">
    <source>
        <dbReference type="ARBA" id="ARBA00022840"/>
    </source>
</evidence>
<dbReference type="OrthoDB" id="9804504at2"/>
<dbReference type="GO" id="GO:0005737">
    <property type="term" value="C:cytoplasm"/>
    <property type="evidence" value="ECO:0007669"/>
    <property type="project" value="TreeGrafter"/>
</dbReference>
<keyword evidence="6 10" id="KW-0808">Transferase</keyword>
<evidence type="ECO:0000256" key="6">
    <source>
        <dbReference type="ARBA" id="ARBA00022679"/>
    </source>
</evidence>
<dbReference type="RefSeq" id="WP_073555562.1">
    <property type="nucleotide sequence ID" value="NZ_MRCA01000003.1"/>
</dbReference>
<dbReference type="GO" id="GO:0004020">
    <property type="term" value="F:adenylylsulfate kinase activity"/>
    <property type="evidence" value="ECO:0007669"/>
    <property type="project" value="UniProtKB-UniRule"/>
</dbReference>
<dbReference type="GO" id="GO:0019379">
    <property type="term" value="P:sulfate assimilation, phosphoadenylyl sulfate reduction by phosphoadenylyl-sulfate reductase (thioredoxin)"/>
    <property type="evidence" value="ECO:0007669"/>
    <property type="project" value="TreeGrafter"/>
</dbReference>
<dbReference type="SUPFAM" id="SSF52540">
    <property type="entry name" value="P-loop containing nucleoside triphosphate hydrolases"/>
    <property type="match status" value="1"/>
</dbReference>
<dbReference type="FunFam" id="3.40.50.300:FF:000802">
    <property type="entry name" value="Sulfate adenylyltransferase"/>
    <property type="match status" value="1"/>
</dbReference>
<dbReference type="Pfam" id="PF01583">
    <property type="entry name" value="APS_kinase"/>
    <property type="match status" value="1"/>
</dbReference>
<evidence type="ECO:0000256" key="5">
    <source>
        <dbReference type="ARBA" id="ARBA00022553"/>
    </source>
</evidence>
<dbReference type="GO" id="GO:0070814">
    <property type="term" value="P:hydrogen sulfide biosynthetic process"/>
    <property type="evidence" value="ECO:0007669"/>
    <property type="project" value="UniProtKB-UniRule"/>
</dbReference>
<dbReference type="GO" id="GO:0010134">
    <property type="term" value="P:sulfate assimilation via adenylyl sulfate reduction"/>
    <property type="evidence" value="ECO:0007669"/>
    <property type="project" value="TreeGrafter"/>
</dbReference>
<comment type="pathway">
    <text evidence="3 10 11">Sulfur metabolism; hydrogen sulfide biosynthesis; sulfite from sulfate: step 2/3.</text>
</comment>
<name>A0A1U7H1Z1_9CYAN</name>
<dbReference type="NCBIfam" id="TIGR00455">
    <property type="entry name" value="apsK"/>
    <property type="match status" value="1"/>
</dbReference>
<dbReference type="NCBIfam" id="NF004041">
    <property type="entry name" value="PRK05541.1"/>
    <property type="match status" value="1"/>
</dbReference>
<keyword evidence="7 10" id="KW-0547">Nucleotide-binding</keyword>
<reference evidence="13 14" key="1">
    <citation type="submission" date="2016-11" db="EMBL/GenBank/DDBJ databases">
        <title>Draft Genome Sequences of Nine Cyanobacterial Strains from Diverse Habitats.</title>
        <authorList>
            <person name="Zhu T."/>
            <person name="Hou S."/>
            <person name="Lu X."/>
            <person name="Hess W.R."/>
        </authorList>
    </citation>
    <scope>NUCLEOTIDE SEQUENCE [LARGE SCALE GENOMIC DNA]</scope>
    <source>
        <strain evidence="13 14">NIES-592</strain>
    </source>
</reference>
<accession>A0A1U7H1Z1</accession>
<feature type="active site" description="Phosphoserine intermediate" evidence="10">
    <location>
        <position position="100"/>
    </location>
</feature>
<dbReference type="EMBL" id="MRCA01000003">
    <property type="protein sequence ID" value="OKH15017.1"/>
    <property type="molecule type" value="Genomic_DNA"/>
</dbReference>
<dbReference type="GO" id="GO:0005524">
    <property type="term" value="F:ATP binding"/>
    <property type="evidence" value="ECO:0007669"/>
    <property type="project" value="UniProtKB-UniRule"/>
</dbReference>
<dbReference type="InterPro" id="IPR059117">
    <property type="entry name" value="APS_kinase_dom"/>
</dbReference>
<dbReference type="PANTHER" id="PTHR42700">
    <property type="entry name" value="SULFATE ADENYLYLTRANSFERASE"/>
    <property type="match status" value="1"/>
</dbReference>
<dbReference type="UniPathway" id="UPA00140">
    <property type="reaction ID" value="UER00205"/>
</dbReference>
<dbReference type="Gene3D" id="3.40.50.300">
    <property type="entry name" value="P-loop containing nucleotide triphosphate hydrolases"/>
    <property type="match status" value="1"/>
</dbReference>
<comment type="function">
    <text evidence="2 10 11">Catalyzes the synthesis of activated sulfate.</text>
</comment>
<evidence type="ECO:0000256" key="4">
    <source>
        <dbReference type="ARBA" id="ARBA00012121"/>
    </source>
</evidence>
<sequence length="201" mass="22476">MNQPVNNNGMAISKLQHSGVTVWFTGLSGAGKTTISSALEKVLLSQGYKVEVLDGDVVRQNLTKGLGFSKEDRDENVRRVGFVASLLSRNGVIVLVSAISPYRNIREQMRQRIDNFVEVYVNAPLDVCERRDVKGLYQKARSGQIKNFTGIDDPYEPPLNADIECRTDLESLEESVSKVLAKLEERGYVQVYSQHQTVEAR</sequence>
<comment type="similarity">
    <text evidence="10 11">Belongs to the APS kinase family.</text>
</comment>
<dbReference type="NCBIfam" id="NF002059">
    <property type="entry name" value="PRK00889.1"/>
    <property type="match status" value="1"/>
</dbReference>
<proteinExistence type="inferred from homology"/>
<evidence type="ECO:0000256" key="7">
    <source>
        <dbReference type="ARBA" id="ARBA00022741"/>
    </source>
</evidence>
<evidence type="ECO:0000313" key="13">
    <source>
        <dbReference type="EMBL" id="OKH15017.1"/>
    </source>
</evidence>
<keyword evidence="9 10" id="KW-0067">ATP-binding</keyword>
<comment type="catalytic activity">
    <reaction evidence="1 10 11">
        <text>adenosine 5'-phosphosulfate + ATP = 3'-phosphoadenylyl sulfate + ADP + H(+)</text>
        <dbReference type="Rhea" id="RHEA:24152"/>
        <dbReference type="ChEBI" id="CHEBI:15378"/>
        <dbReference type="ChEBI" id="CHEBI:30616"/>
        <dbReference type="ChEBI" id="CHEBI:58243"/>
        <dbReference type="ChEBI" id="CHEBI:58339"/>
        <dbReference type="ChEBI" id="CHEBI:456216"/>
        <dbReference type="EC" id="2.7.1.25"/>
    </reaction>
</comment>
<evidence type="ECO:0000256" key="10">
    <source>
        <dbReference type="HAMAP-Rule" id="MF_00065"/>
    </source>
</evidence>
<organism evidence="13 14">
    <name type="scientific">Fischerella major NIES-592</name>
    <dbReference type="NCBI Taxonomy" id="210994"/>
    <lineage>
        <taxon>Bacteria</taxon>
        <taxon>Bacillati</taxon>
        <taxon>Cyanobacteriota</taxon>
        <taxon>Cyanophyceae</taxon>
        <taxon>Nostocales</taxon>
        <taxon>Hapalosiphonaceae</taxon>
        <taxon>Fischerella</taxon>
    </lineage>
</organism>
<keyword evidence="8 10" id="KW-0418">Kinase</keyword>
<protein>
    <recommendedName>
        <fullName evidence="4 10">Adenylyl-sulfate kinase</fullName>
        <ecNumber evidence="4 10">2.7.1.25</ecNumber>
    </recommendedName>
    <alternativeName>
        <fullName evidence="10">APS kinase</fullName>
    </alternativeName>
    <alternativeName>
        <fullName evidence="10">ATP adenosine-5'-phosphosulfate 3'-phosphotransferase</fullName>
    </alternativeName>
    <alternativeName>
        <fullName evidence="10">Adenosine-5'-phosphosulfate kinase</fullName>
    </alternativeName>
</protein>
<evidence type="ECO:0000256" key="2">
    <source>
        <dbReference type="ARBA" id="ARBA00002632"/>
    </source>
</evidence>
<evidence type="ECO:0000256" key="11">
    <source>
        <dbReference type="RuleBase" id="RU004347"/>
    </source>
</evidence>
<feature type="binding site" evidence="10">
    <location>
        <begin position="26"/>
        <end position="33"/>
    </location>
    <ligand>
        <name>ATP</name>
        <dbReference type="ChEBI" id="CHEBI:30616"/>
    </ligand>
</feature>
<evidence type="ECO:0000256" key="1">
    <source>
        <dbReference type="ARBA" id="ARBA00001823"/>
    </source>
</evidence>
<dbReference type="HAMAP" id="MF_00065">
    <property type="entry name" value="Adenylyl_sulf_kinase"/>
    <property type="match status" value="1"/>
</dbReference>
<evidence type="ECO:0000313" key="14">
    <source>
        <dbReference type="Proteomes" id="UP000186391"/>
    </source>
</evidence>
<dbReference type="NCBIfam" id="NF003013">
    <property type="entry name" value="PRK03846.1"/>
    <property type="match status" value="1"/>
</dbReference>
<keyword evidence="5 10" id="KW-0597">Phosphoprotein</keyword>
<dbReference type="PANTHER" id="PTHR42700:SF1">
    <property type="entry name" value="SULFATE ADENYLYLTRANSFERASE"/>
    <property type="match status" value="1"/>
</dbReference>
<evidence type="ECO:0000256" key="3">
    <source>
        <dbReference type="ARBA" id="ARBA00004806"/>
    </source>
</evidence>
<dbReference type="GO" id="GO:0004781">
    <property type="term" value="F:sulfate adenylyltransferase (ATP) activity"/>
    <property type="evidence" value="ECO:0007669"/>
    <property type="project" value="TreeGrafter"/>
</dbReference>
<evidence type="ECO:0000256" key="8">
    <source>
        <dbReference type="ARBA" id="ARBA00022777"/>
    </source>
</evidence>
<dbReference type="Proteomes" id="UP000186391">
    <property type="component" value="Unassembled WGS sequence"/>
</dbReference>
<dbReference type="CDD" id="cd02027">
    <property type="entry name" value="APSK"/>
    <property type="match status" value="1"/>
</dbReference>
<dbReference type="EC" id="2.7.1.25" evidence="4 10"/>
<feature type="domain" description="APS kinase" evidence="12">
    <location>
        <begin position="19"/>
        <end position="165"/>
    </location>
</feature>
<dbReference type="InterPro" id="IPR002891">
    <property type="entry name" value="APS"/>
</dbReference>
<dbReference type="InterPro" id="IPR027417">
    <property type="entry name" value="P-loop_NTPase"/>
</dbReference>